<sequence>MSSPELNSPSSRGASKWPLGTLAAGILFGLLLLAALLVGTRGKKRVVSGPQGQVSAATAAESMAENAPGNVDRTRRTAIVEAAQRVGPSVVTLSVVQTRVVQTSPVPLGSEFFEPFFRDMIPQYRYREQIPSMGSGFIISKDGYVLTNEHVVHGADKITVILSDGRSFTGRIVGSHPQYDLAIVKIDGKDLPVAPLGTSNDLLVGEWAIAIGNPFGFLLNDTQPTVTAGVISATRRDIKSQSQTTGIYKNMIQTDAAINPGNSGGPLVNARGEVIGVNTFIFTKSGGSEGIGFAIPIDATKRVVDEIIRFGKVRNVWIGVRTWEITPYVAERLGTADRNGLYVAVIERGSPADKAGVKVGDIIRKVNGTPVRDSNEAYRVIFGASVGDTISLTVERDGKLLTMKLLLEETPEE</sequence>
<organism evidence="7 8">
    <name type="scientific">Eiseniibacteriota bacterium</name>
    <dbReference type="NCBI Taxonomy" id="2212470"/>
    <lineage>
        <taxon>Bacteria</taxon>
        <taxon>Candidatus Eiseniibacteriota</taxon>
    </lineage>
</organism>
<dbReference type="AlphaFoldDB" id="A0A538TSR1"/>
<dbReference type="PROSITE" id="PS50106">
    <property type="entry name" value="PDZ"/>
    <property type="match status" value="1"/>
</dbReference>
<proteinExistence type="inferred from homology"/>
<dbReference type="PANTHER" id="PTHR43343:SF3">
    <property type="entry name" value="PROTEASE DO-LIKE 8, CHLOROPLASTIC"/>
    <property type="match status" value="1"/>
</dbReference>
<feature type="domain" description="PDZ" evidence="6">
    <location>
        <begin position="333"/>
        <end position="398"/>
    </location>
</feature>
<keyword evidence="4" id="KW-0720">Serine protease</keyword>
<gene>
    <name evidence="7" type="ORF">E6K79_01685</name>
</gene>
<evidence type="ECO:0000313" key="7">
    <source>
        <dbReference type="EMBL" id="TMQ66657.1"/>
    </source>
</evidence>
<protein>
    <submittedName>
        <fullName evidence="7">Trypsin-like serine protease</fullName>
    </submittedName>
</protein>
<evidence type="ECO:0000256" key="2">
    <source>
        <dbReference type="ARBA" id="ARBA00022670"/>
    </source>
</evidence>
<comment type="caution">
    <text evidence="7">The sequence shown here is derived from an EMBL/GenBank/DDBJ whole genome shotgun (WGS) entry which is preliminary data.</text>
</comment>
<dbReference type="SUPFAM" id="SSF50494">
    <property type="entry name" value="Trypsin-like serine proteases"/>
    <property type="match status" value="1"/>
</dbReference>
<comment type="similarity">
    <text evidence="1">Belongs to the peptidase S1C family.</text>
</comment>
<dbReference type="SMART" id="SM00228">
    <property type="entry name" value="PDZ"/>
    <property type="match status" value="1"/>
</dbReference>
<dbReference type="PRINTS" id="PR00834">
    <property type="entry name" value="PROTEASES2C"/>
</dbReference>
<dbReference type="FunFam" id="2.40.10.10:FF:000001">
    <property type="entry name" value="Periplasmic serine protease DegS"/>
    <property type="match status" value="1"/>
</dbReference>
<dbReference type="Gene3D" id="2.40.10.120">
    <property type="match status" value="1"/>
</dbReference>
<dbReference type="EMBL" id="VBOZ01000008">
    <property type="protein sequence ID" value="TMQ66657.1"/>
    <property type="molecule type" value="Genomic_DNA"/>
</dbReference>
<reference evidence="7 8" key="1">
    <citation type="journal article" date="2019" name="Nat. Microbiol.">
        <title>Mediterranean grassland soil C-N compound turnover is dependent on rainfall and depth, and is mediated by genomically divergent microorganisms.</title>
        <authorList>
            <person name="Diamond S."/>
            <person name="Andeer P.F."/>
            <person name="Li Z."/>
            <person name="Crits-Christoph A."/>
            <person name="Burstein D."/>
            <person name="Anantharaman K."/>
            <person name="Lane K.R."/>
            <person name="Thomas B.C."/>
            <person name="Pan C."/>
            <person name="Northen T.R."/>
            <person name="Banfield J.F."/>
        </authorList>
    </citation>
    <scope>NUCLEOTIDE SEQUENCE [LARGE SCALE GENOMIC DNA]</scope>
    <source>
        <strain evidence="7">WS_9</strain>
    </source>
</reference>
<dbReference type="InterPro" id="IPR001940">
    <property type="entry name" value="Peptidase_S1C"/>
</dbReference>
<dbReference type="Proteomes" id="UP000317691">
    <property type="component" value="Unassembled WGS sequence"/>
</dbReference>
<accession>A0A538TSR1</accession>
<dbReference type="InterPro" id="IPR001478">
    <property type="entry name" value="PDZ"/>
</dbReference>
<keyword evidence="3" id="KW-0378">Hydrolase</keyword>
<dbReference type="Pfam" id="PF13365">
    <property type="entry name" value="Trypsin_2"/>
    <property type="match status" value="1"/>
</dbReference>
<keyword evidence="5" id="KW-0472">Membrane</keyword>
<dbReference type="GO" id="GO:0006508">
    <property type="term" value="P:proteolysis"/>
    <property type="evidence" value="ECO:0007669"/>
    <property type="project" value="UniProtKB-KW"/>
</dbReference>
<dbReference type="InterPro" id="IPR051201">
    <property type="entry name" value="Chloro_Bact_Ser_Proteases"/>
</dbReference>
<dbReference type="InterPro" id="IPR036034">
    <property type="entry name" value="PDZ_sf"/>
</dbReference>
<keyword evidence="5" id="KW-0812">Transmembrane</keyword>
<dbReference type="SUPFAM" id="SSF50156">
    <property type="entry name" value="PDZ domain-like"/>
    <property type="match status" value="1"/>
</dbReference>
<name>A0A538TSR1_UNCEI</name>
<evidence type="ECO:0000256" key="1">
    <source>
        <dbReference type="ARBA" id="ARBA00010541"/>
    </source>
</evidence>
<evidence type="ECO:0000256" key="5">
    <source>
        <dbReference type="SAM" id="Phobius"/>
    </source>
</evidence>
<evidence type="ECO:0000256" key="4">
    <source>
        <dbReference type="ARBA" id="ARBA00022825"/>
    </source>
</evidence>
<keyword evidence="5" id="KW-1133">Transmembrane helix</keyword>
<evidence type="ECO:0000313" key="8">
    <source>
        <dbReference type="Proteomes" id="UP000317691"/>
    </source>
</evidence>
<evidence type="ECO:0000256" key="3">
    <source>
        <dbReference type="ARBA" id="ARBA00022801"/>
    </source>
</evidence>
<dbReference type="Gene3D" id="2.30.42.10">
    <property type="match status" value="1"/>
</dbReference>
<evidence type="ECO:0000259" key="6">
    <source>
        <dbReference type="PROSITE" id="PS50106"/>
    </source>
</evidence>
<dbReference type="InterPro" id="IPR009003">
    <property type="entry name" value="Peptidase_S1_PA"/>
</dbReference>
<dbReference type="Pfam" id="PF13180">
    <property type="entry name" value="PDZ_2"/>
    <property type="match status" value="1"/>
</dbReference>
<keyword evidence="2 7" id="KW-0645">Protease</keyword>
<feature type="transmembrane region" description="Helical" evidence="5">
    <location>
        <begin position="20"/>
        <end position="38"/>
    </location>
</feature>
<dbReference type="GO" id="GO:0004252">
    <property type="term" value="F:serine-type endopeptidase activity"/>
    <property type="evidence" value="ECO:0007669"/>
    <property type="project" value="InterPro"/>
</dbReference>
<dbReference type="PANTHER" id="PTHR43343">
    <property type="entry name" value="PEPTIDASE S12"/>
    <property type="match status" value="1"/>
</dbReference>